<dbReference type="CDD" id="cd07067">
    <property type="entry name" value="HP_PGM_like"/>
    <property type="match status" value="1"/>
</dbReference>
<dbReference type="PANTHER" id="PTHR48100:SF59">
    <property type="entry name" value="ADENOSYLCOBALAMIN_ALPHA-RIBAZOLE PHOSPHATASE"/>
    <property type="match status" value="1"/>
</dbReference>
<dbReference type="InterPro" id="IPR003094">
    <property type="entry name" value="6Pfruct_kin"/>
</dbReference>
<keyword evidence="2" id="KW-1185">Reference proteome</keyword>
<evidence type="ECO:0000313" key="1">
    <source>
        <dbReference type="EMBL" id="GGM15498.1"/>
    </source>
</evidence>
<accession>A0ABQ2GWQ7</accession>
<dbReference type="PIRSF" id="PIRSF000709">
    <property type="entry name" value="6PFK_2-Ptase"/>
    <property type="match status" value="1"/>
</dbReference>
<dbReference type="InterPro" id="IPR001345">
    <property type="entry name" value="PG/BPGM_mutase_AS"/>
</dbReference>
<dbReference type="SUPFAM" id="SSF53254">
    <property type="entry name" value="Phosphoglycerate mutase-like"/>
    <property type="match status" value="1"/>
</dbReference>
<evidence type="ECO:0000313" key="2">
    <source>
        <dbReference type="Proteomes" id="UP000616499"/>
    </source>
</evidence>
<dbReference type="SMART" id="SM00855">
    <property type="entry name" value="PGAM"/>
    <property type="match status" value="1"/>
</dbReference>
<comment type="caution">
    <text evidence="1">The sequence shown here is derived from an EMBL/GenBank/DDBJ whole genome shotgun (WGS) entry which is preliminary data.</text>
</comment>
<dbReference type="Proteomes" id="UP000616499">
    <property type="component" value="Unassembled WGS sequence"/>
</dbReference>
<dbReference type="EMBL" id="BMNW01000006">
    <property type="protein sequence ID" value="GGM15498.1"/>
    <property type="molecule type" value="Genomic_DNA"/>
</dbReference>
<dbReference type="InterPro" id="IPR013078">
    <property type="entry name" value="His_Pase_superF_clade-1"/>
</dbReference>
<sequence>MMTTQAPTLYVIRHGETDWNIESRMQGRRDIPLNTKGRDQAQAVGVLLNWLLPSPLALDFASSPLIRARETMEIVRAQLNLPGEQYRADERLAEISFGTWEGLRWDEIESRYPATFTRWKEDAFNFQFEKGESYAQAMLRLAYFREDLKRDTVLVAHAGIIRTLMSLYGCIPYEQAPHLLIPQGQVLMLRPESFCWLKGSQTPSGN</sequence>
<protein>
    <submittedName>
        <fullName evidence="1">Phosphoglycerate mutase</fullName>
    </submittedName>
</protein>
<dbReference type="InterPro" id="IPR029033">
    <property type="entry name" value="His_PPase_superfam"/>
</dbReference>
<dbReference type="PROSITE" id="PS00175">
    <property type="entry name" value="PG_MUTASE"/>
    <property type="match status" value="1"/>
</dbReference>
<reference evidence="2" key="1">
    <citation type="journal article" date="2019" name="Int. J. Syst. Evol. Microbiol.">
        <title>The Global Catalogue of Microorganisms (GCM) 10K type strain sequencing project: providing services to taxonomists for standard genome sequencing and annotation.</title>
        <authorList>
            <consortium name="The Broad Institute Genomics Platform"/>
            <consortium name="The Broad Institute Genome Sequencing Center for Infectious Disease"/>
            <person name="Wu L."/>
            <person name="Ma J."/>
        </authorList>
    </citation>
    <scope>NUCLEOTIDE SEQUENCE [LARGE SCALE GENOMIC DNA]</scope>
    <source>
        <strain evidence="2">JCM 13501</strain>
    </source>
</reference>
<dbReference type="PANTHER" id="PTHR48100">
    <property type="entry name" value="BROAD-SPECIFICITY PHOSPHATASE YOR283W-RELATED"/>
    <property type="match status" value="1"/>
</dbReference>
<dbReference type="Gene3D" id="3.40.50.1240">
    <property type="entry name" value="Phosphoglycerate mutase-like"/>
    <property type="match status" value="1"/>
</dbReference>
<name>A0ABQ2GWQ7_9PSED</name>
<dbReference type="Pfam" id="PF00300">
    <property type="entry name" value="His_Phos_1"/>
    <property type="match status" value="1"/>
</dbReference>
<dbReference type="PRINTS" id="PR00991">
    <property type="entry name" value="6PFRUCTKNASE"/>
</dbReference>
<gene>
    <name evidence="1" type="primary">gpmB</name>
    <name evidence="1" type="ORF">GCM10009425_27980</name>
</gene>
<dbReference type="InterPro" id="IPR050275">
    <property type="entry name" value="PGM_Phosphatase"/>
</dbReference>
<proteinExistence type="predicted"/>
<dbReference type="RefSeq" id="WP_188866763.1">
    <property type="nucleotide sequence ID" value="NZ_BMNW01000006.1"/>
</dbReference>
<organism evidence="1 2">
    <name type="scientific">Pseudomonas asuensis</name>
    <dbReference type="NCBI Taxonomy" id="1825787"/>
    <lineage>
        <taxon>Bacteria</taxon>
        <taxon>Pseudomonadati</taxon>
        <taxon>Pseudomonadota</taxon>
        <taxon>Gammaproteobacteria</taxon>
        <taxon>Pseudomonadales</taxon>
        <taxon>Pseudomonadaceae</taxon>
        <taxon>Pseudomonas</taxon>
    </lineage>
</organism>